<proteinExistence type="predicted"/>
<accession>A0A8J3NT13</accession>
<keyword evidence="7" id="KW-1185">Reference proteome</keyword>
<evidence type="ECO:0000259" key="5">
    <source>
        <dbReference type="Pfam" id="PF09126"/>
    </source>
</evidence>
<feature type="region of interest" description="Disordered" evidence="4">
    <location>
        <begin position="23"/>
        <end position="47"/>
    </location>
</feature>
<dbReference type="SUPFAM" id="SSF52980">
    <property type="entry name" value="Restriction endonuclease-like"/>
    <property type="match status" value="1"/>
</dbReference>
<dbReference type="Pfam" id="PF09126">
    <property type="entry name" value="NaeI"/>
    <property type="match status" value="1"/>
</dbReference>
<dbReference type="InterPro" id="IPR011335">
    <property type="entry name" value="Restrct_endonuc-II-like"/>
</dbReference>
<feature type="compositionally biased region" description="Basic and acidic residues" evidence="4">
    <location>
        <begin position="117"/>
        <end position="144"/>
    </location>
</feature>
<sequence length="443" mass="48541">MIEICSPEQDRKRELDRARQLLQRATANPTPVQIASQPPQPTAGDLRQVLRLQEQLLLAKDDLAAAVAARHAAELEVARLTALVGARPGTDPEHNEPESTALPQSGTKPPITSARQGDAKEPEQPESQRDSHSVPERSPVRVDDAAAQVAKELAPHVQRIGPLLRNAFDYIIDGRHTGRLDLQQLTRTEKIYLVERSVFAVREGLDLAPGRRLDAQVAGHDVKICFTTGTNWLVPREATGAVLLLVSASEAAGTYRVGILQATDDALSAGQNLDGKRAINVLGRGRIRWLLRDDSLPENVFATMPPSDLNTLLSVPSGVKRVCELFRRVQQRPIGTAALQTASMQFDAAKRVRDARGLLRAEGITVLNHLNAALLHALDLPVLQKGQYLSVRLYGMSTPNHDRPSVFIDGTWWTVAKADEPVQPLDVRVHRWPFDSDAGSDTP</sequence>
<keyword evidence="3" id="KW-0378">Hydrolase</keyword>
<dbReference type="AlphaFoldDB" id="A0A8J3NT13"/>
<dbReference type="Proteomes" id="UP000619293">
    <property type="component" value="Unassembled WGS sequence"/>
</dbReference>
<evidence type="ECO:0000256" key="1">
    <source>
        <dbReference type="ARBA" id="ARBA00022722"/>
    </source>
</evidence>
<keyword evidence="2" id="KW-0255">Endonuclease</keyword>
<evidence type="ECO:0000313" key="7">
    <source>
        <dbReference type="Proteomes" id="UP000619293"/>
    </source>
</evidence>
<reference evidence="6 7" key="1">
    <citation type="submission" date="2021-01" db="EMBL/GenBank/DDBJ databases">
        <title>Whole genome shotgun sequence of Catellatospora chokoriensis NBRC 107358.</title>
        <authorList>
            <person name="Komaki H."/>
            <person name="Tamura T."/>
        </authorList>
    </citation>
    <scope>NUCLEOTIDE SEQUENCE [LARGE SCALE GENOMIC DNA]</scope>
    <source>
        <strain evidence="6 7">NBRC 107358</strain>
    </source>
</reference>
<dbReference type="CDD" id="cd22338">
    <property type="entry name" value="NaeI-like"/>
    <property type="match status" value="1"/>
</dbReference>
<keyword evidence="1" id="KW-0540">Nuclease</keyword>
<dbReference type="GO" id="GO:0009307">
    <property type="term" value="P:DNA restriction-modification system"/>
    <property type="evidence" value="ECO:0007669"/>
    <property type="project" value="InterPro"/>
</dbReference>
<name>A0A8J3NT13_9ACTN</name>
<feature type="region of interest" description="Disordered" evidence="4">
    <location>
        <begin position="86"/>
        <end position="146"/>
    </location>
</feature>
<evidence type="ECO:0000256" key="2">
    <source>
        <dbReference type="ARBA" id="ARBA00022759"/>
    </source>
</evidence>
<dbReference type="Gene3D" id="3.40.600.10">
    <property type="entry name" value="DNA mismatch repair MutH/Restriction endonuclease, type II"/>
    <property type="match status" value="1"/>
</dbReference>
<dbReference type="GO" id="GO:0009036">
    <property type="term" value="F:type II site-specific deoxyribonuclease activity"/>
    <property type="evidence" value="ECO:0007669"/>
    <property type="project" value="InterPro"/>
</dbReference>
<organism evidence="6 7">
    <name type="scientific">Catellatospora chokoriensis</name>
    <dbReference type="NCBI Taxonomy" id="310353"/>
    <lineage>
        <taxon>Bacteria</taxon>
        <taxon>Bacillati</taxon>
        <taxon>Actinomycetota</taxon>
        <taxon>Actinomycetes</taxon>
        <taxon>Micromonosporales</taxon>
        <taxon>Micromonosporaceae</taxon>
        <taxon>Catellatospora</taxon>
    </lineage>
</organism>
<feature type="compositionally biased region" description="Polar residues" evidence="4">
    <location>
        <begin position="23"/>
        <end position="37"/>
    </location>
</feature>
<evidence type="ECO:0000256" key="3">
    <source>
        <dbReference type="ARBA" id="ARBA00022801"/>
    </source>
</evidence>
<dbReference type="Gene3D" id="1.10.10.10">
    <property type="entry name" value="Winged helix-like DNA-binding domain superfamily/Winged helix DNA-binding domain"/>
    <property type="match status" value="1"/>
</dbReference>
<protein>
    <recommendedName>
        <fullName evidence="5">Type II restriction enzyme NaeI domain-containing protein</fullName>
    </recommendedName>
</protein>
<gene>
    <name evidence="6" type="ORF">Cch02nite_49710</name>
</gene>
<dbReference type="EMBL" id="BONG01000033">
    <property type="protein sequence ID" value="GIF91527.1"/>
    <property type="molecule type" value="Genomic_DNA"/>
</dbReference>
<comment type="caution">
    <text evidence="6">The sequence shown here is derived from an EMBL/GenBank/DDBJ whole genome shotgun (WGS) entry which is preliminary data.</text>
</comment>
<dbReference type="InterPro" id="IPR015210">
    <property type="entry name" value="NaeI"/>
</dbReference>
<dbReference type="InterPro" id="IPR037057">
    <property type="entry name" value="DNA_rep_MutH/T2_RE_sf"/>
</dbReference>
<dbReference type="InterPro" id="IPR036388">
    <property type="entry name" value="WH-like_DNA-bd_sf"/>
</dbReference>
<feature type="domain" description="Type II restriction enzyme NaeI" evidence="5">
    <location>
        <begin position="148"/>
        <end position="424"/>
    </location>
</feature>
<dbReference type="GO" id="GO:0003677">
    <property type="term" value="F:DNA binding"/>
    <property type="evidence" value="ECO:0007669"/>
    <property type="project" value="InterPro"/>
</dbReference>
<evidence type="ECO:0000256" key="4">
    <source>
        <dbReference type="SAM" id="MobiDB-lite"/>
    </source>
</evidence>
<evidence type="ECO:0000313" key="6">
    <source>
        <dbReference type="EMBL" id="GIF91527.1"/>
    </source>
</evidence>